<dbReference type="Pfam" id="PF13515">
    <property type="entry name" value="FUSC_2"/>
    <property type="match status" value="1"/>
</dbReference>
<feature type="transmembrane region" description="Helical" evidence="6">
    <location>
        <begin position="365"/>
        <end position="391"/>
    </location>
</feature>
<dbReference type="RefSeq" id="WP_345582673.1">
    <property type="nucleotide sequence ID" value="NZ_BAAAXF010000060.1"/>
</dbReference>
<keyword evidence="9" id="KW-1185">Reference proteome</keyword>
<accession>A0ABP6U2R2</accession>
<evidence type="ECO:0000256" key="4">
    <source>
        <dbReference type="ARBA" id="ARBA00023136"/>
    </source>
</evidence>
<proteinExistence type="predicted"/>
<feature type="transmembrane region" description="Helical" evidence="6">
    <location>
        <begin position="80"/>
        <end position="99"/>
    </location>
</feature>
<reference evidence="9" key="1">
    <citation type="journal article" date="2019" name="Int. J. Syst. Evol. Microbiol.">
        <title>The Global Catalogue of Microorganisms (GCM) 10K type strain sequencing project: providing services to taxonomists for standard genome sequencing and annotation.</title>
        <authorList>
            <consortium name="The Broad Institute Genomics Platform"/>
            <consortium name="The Broad Institute Genome Sequencing Center for Infectious Disease"/>
            <person name="Wu L."/>
            <person name="Ma J."/>
        </authorList>
    </citation>
    <scope>NUCLEOTIDE SEQUENCE [LARGE SCALE GENOMIC DNA]</scope>
    <source>
        <strain evidence="9">JCM 4816</strain>
    </source>
</reference>
<organism evidence="8 9">
    <name type="scientific">Streptomyces prasinosporus</name>
    <dbReference type="NCBI Taxonomy" id="68256"/>
    <lineage>
        <taxon>Bacteria</taxon>
        <taxon>Bacillati</taxon>
        <taxon>Actinomycetota</taxon>
        <taxon>Actinomycetes</taxon>
        <taxon>Kitasatosporales</taxon>
        <taxon>Streptomycetaceae</taxon>
        <taxon>Streptomyces</taxon>
        <taxon>Streptomyces albogriseolus group</taxon>
    </lineage>
</organism>
<evidence type="ECO:0000259" key="7">
    <source>
        <dbReference type="Pfam" id="PF13515"/>
    </source>
</evidence>
<feature type="transmembrane region" description="Helical" evidence="6">
    <location>
        <begin position="156"/>
        <end position="175"/>
    </location>
</feature>
<keyword evidence="2 6" id="KW-0812">Transmembrane</keyword>
<sequence length="558" mass="57620">MSSATPTPSRARRLPVVGALRLGRPSDIWFKPALSVVAAVAPPSLLLVALGRLDLAMYTMAGSLCALYAHNHPYAARARALAGVVLGMIGGLAVALVAASLTEDAVVLVAVGAVLAAVQKVLCDATRIGPPAHVILTFVSSASLFVPQTLDRVPGHLALAAAAGVWAWLVGMAPAPVRPHGPERRATAHALNAAAAYVETADGDDGHPGARATAYAAVQAARQSLSAAGNRPSDTRRALERLVGRTEVALAAPADADPARLRAWARALRGTGPVPHTDDPRGDAGELLGAAAERADAPRPLWSRLGPLAPIAVRTGLGCALAGYASLALGVGRPYWALVTAASLYQANITLTWNRAVQRVVGNLAGVLLFAAVAPIAHLGPLALVLCCLACNFGAEALIGRNYWLGSVCVTPLALLVTEFPGHQPTGDLVADRVVDTLVGALVGFAAAVAVTNRRAGGRVERALTAVDRAREGAARLLARPQAAPAALEAARRRLTAALVDLRATADAAAGEWWQRALPQERVVLAEQAAHRTLAATVRRQGLLPDPGTSTHTEDVRP</sequence>
<evidence type="ECO:0000313" key="9">
    <source>
        <dbReference type="Proteomes" id="UP001501455"/>
    </source>
</evidence>
<evidence type="ECO:0000256" key="2">
    <source>
        <dbReference type="ARBA" id="ARBA00022692"/>
    </source>
</evidence>
<name>A0ABP6U2R2_9ACTN</name>
<evidence type="ECO:0000256" key="6">
    <source>
        <dbReference type="SAM" id="Phobius"/>
    </source>
</evidence>
<feature type="transmembrane region" description="Helical" evidence="6">
    <location>
        <begin position="28"/>
        <end position="50"/>
    </location>
</feature>
<comment type="subcellular location">
    <subcellularLocation>
        <location evidence="1">Membrane</location>
        <topology evidence="1">Multi-pass membrane protein</topology>
    </subcellularLocation>
</comment>
<keyword evidence="3 6" id="KW-1133">Transmembrane helix</keyword>
<evidence type="ECO:0000256" key="3">
    <source>
        <dbReference type="ARBA" id="ARBA00022989"/>
    </source>
</evidence>
<evidence type="ECO:0000256" key="1">
    <source>
        <dbReference type="ARBA" id="ARBA00004141"/>
    </source>
</evidence>
<feature type="region of interest" description="Disordered" evidence="5">
    <location>
        <begin position="537"/>
        <end position="558"/>
    </location>
</feature>
<dbReference type="InterPro" id="IPR049453">
    <property type="entry name" value="Memb_transporter_dom"/>
</dbReference>
<keyword evidence="4 6" id="KW-0472">Membrane</keyword>
<evidence type="ECO:0000313" key="8">
    <source>
        <dbReference type="EMBL" id="GAA3501659.1"/>
    </source>
</evidence>
<gene>
    <name evidence="8" type="ORF">GCM10019016_087660</name>
</gene>
<evidence type="ECO:0000256" key="5">
    <source>
        <dbReference type="SAM" id="MobiDB-lite"/>
    </source>
</evidence>
<feature type="domain" description="Integral membrane bound transporter" evidence="7">
    <location>
        <begin position="321"/>
        <end position="446"/>
    </location>
</feature>
<protein>
    <submittedName>
        <fullName evidence="8">FUSC family protein</fullName>
    </submittedName>
</protein>
<comment type="caution">
    <text evidence="8">The sequence shown here is derived from an EMBL/GenBank/DDBJ whole genome shotgun (WGS) entry which is preliminary data.</text>
</comment>
<dbReference type="Proteomes" id="UP001501455">
    <property type="component" value="Unassembled WGS sequence"/>
</dbReference>
<dbReference type="EMBL" id="BAAAXF010000060">
    <property type="protein sequence ID" value="GAA3501659.1"/>
    <property type="molecule type" value="Genomic_DNA"/>
</dbReference>